<feature type="transmembrane region" description="Helical" evidence="1">
    <location>
        <begin position="69"/>
        <end position="88"/>
    </location>
</feature>
<evidence type="ECO:0000256" key="1">
    <source>
        <dbReference type="SAM" id="Phobius"/>
    </source>
</evidence>
<name>A9D7V2_HOEPD</name>
<feature type="transmembrane region" description="Helical" evidence="1">
    <location>
        <begin position="39"/>
        <end position="57"/>
    </location>
</feature>
<gene>
    <name evidence="2" type="ORF">HPDFL43_16781</name>
</gene>
<evidence type="ECO:0000313" key="2">
    <source>
        <dbReference type="EMBL" id="EDQ33150.1"/>
    </source>
</evidence>
<sequence>MFAGLASDEIWIFFALSSAAAFFVGNAMNTLLGEQGFGVLGNMLVLLAGFAVGLQVVDYLPIGRIPQIMVIPAAAAGAFALLFCLAVIKRLTRPT</sequence>
<keyword evidence="1" id="KW-1133">Transmembrane helix</keyword>
<comment type="caution">
    <text evidence="2">The sequence shown here is derived from an EMBL/GenBank/DDBJ whole genome shotgun (WGS) entry which is preliminary data.</text>
</comment>
<dbReference type="Proteomes" id="UP000004291">
    <property type="component" value="Chromosome"/>
</dbReference>
<dbReference type="AlphaFoldDB" id="A9D7V2"/>
<organism evidence="2 3">
    <name type="scientific">Hoeflea phototrophica (strain DSM 17068 / NCIMB 14078 / DFL-43)</name>
    <dbReference type="NCBI Taxonomy" id="411684"/>
    <lineage>
        <taxon>Bacteria</taxon>
        <taxon>Pseudomonadati</taxon>
        <taxon>Pseudomonadota</taxon>
        <taxon>Alphaproteobacteria</taxon>
        <taxon>Hyphomicrobiales</taxon>
        <taxon>Rhizobiaceae</taxon>
        <taxon>Hoeflea</taxon>
    </lineage>
</organism>
<feature type="transmembrane region" description="Helical" evidence="1">
    <location>
        <begin position="12"/>
        <end position="32"/>
    </location>
</feature>
<dbReference type="HOGENOM" id="CLU_2369023_0_0_5"/>
<evidence type="ECO:0008006" key="4">
    <source>
        <dbReference type="Google" id="ProtNLM"/>
    </source>
</evidence>
<dbReference type="EMBL" id="ABIA03000004">
    <property type="protein sequence ID" value="EDQ33150.1"/>
    <property type="molecule type" value="Genomic_DNA"/>
</dbReference>
<reference evidence="2 3" key="2">
    <citation type="submission" date="2012-06" db="EMBL/GenBank/DDBJ databases">
        <authorList>
            <person name="Fiebig A."/>
        </authorList>
    </citation>
    <scope>NUCLEOTIDE SEQUENCE [LARGE SCALE GENOMIC DNA]</scope>
    <source>
        <strain evidence="2 3">DFL-43</strain>
    </source>
</reference>
<keyword evidence="1" id="KW-0812">Transmembrane</keyword>
<evidence type="ECO:0000313" key="3">
    <source>
        <dbReference type="Proteomes" id="UP000004291"/>
    </source>
</evidence>
<dbReference type="OrthoDB" id="8115507at2"/>
<protein>
    <recommendedName>
        <fullName evidence="4">GlsB/YeaQ/YmgE family stress response membrane protein</fullName>
    </recommendedName>
</protein>
<accession>A9D7V2</accession>
<keyword evidence="1" id="KW-0472">Membrane</keyword>
<keyword evidence="3" id="KW-1185">Reference proteome</keyword>
<reference evidence="2 3" key="1">
    <citation type="submission" date="2007-10" db="EMBL/GenBank/DDBJ databases">
        <authorList>
            <person name="Wagner-Dobler I."/>
            <person name="Ferriera S."/>
            <person name="Johnson J."/>
            <person name="Kravitz S."/>
            <person name="Beeson K."/>
            <person name="Sutton G."/>
            <person name="Rogers Y.-H."/>
            <person name="Friedman R."/>
            <person name="Frazier M."/>
            <person name="Venter J.C."/>
        </authorList>
    </citation>
    <scope>NUCLEOTIDE SEQUENCE [LARGE SCALE GENOMIC DNA]</scope>
    <source>
        <strain evidence="2 3">DFL-43</strain>
    </source>
</reference>
<dbReference type="RefSeq" id="WP_007199107.1">
    <property type="nucleotide sequence ID" value="NZ_CM002917.1"/>
</dbReference>
<proteinExistence type="predicted"/>